<evidence type="ECO:0000313" key="8">
    <source>
        <dbReference type="EMBL" id="KGF88304.1"/>
    </source>
</evidence>
<comment type="catalytic activity">
    <reaction evidence="6">
        <text>N-terminal N-formyl-L-methionyl-[peptide] + H2O = N-terminal L-methionyl-[peptide] + formate</text>
        <dbReference type="Rhea" id="RHEA:24420"/>
        <dbReference type="Rhea" id="RHEA-COMP:10639"/>
        <dbReference type="Rhea" id="RHEA-COMP:10640"/>
        <dbReference type="ChEBI" id="CHEBI:15377"/>
        <dbReference type="ChEBI" id="CHEBI:15740"/>
        <dbReference type="ChEBI" id="CHEBI:49298"/>
        <dbReference type="ChEBI" id="CHEBI:64731"/>
        <dbReference type="EC" id="3.5.1.88"/>
    </reaction>
</comment>
<dbReference type="Gene3D" id="3.90.45.10">
    <property type="entry name" value="Peptide deformylase"/>
    <property type="match status" value="1"/>
</dbReference>
<proteinExistence type="inferred from homology"/>
<dbReference type="NCBIfam" id="NF001159">
    <property type="entry name" value="PRK00150.1-3"/>
    <property type="match status" value="1"/>
</dbReference>
<dbReference type="FunFam" id="3.90.45.10:FF:000005">
    <property type="entry name" value="Peptide deformylase"/>
    <property type="match status" value="1"/>
</dbReference>
<dbReference type="RefSeq" id="WP_032523851.1">
    <property type="nucleotide sequence ID" value="NZ_CP138934.1"/>
</dbReference>
<evidence type="ECO:0000256" key="6">
    <source>
        <dbReference type="HAMAP-Rule" id="MF_00163"/>
    </source>
</evidence>
<dbReference type="EC" id="3.5.1.88" evidence="6"/>
<dbReference type="STRING" id="59925.EU91_0235"/>
<dbReference type="CDD" id="cd00487">
    <property type="entry name" value="Pep_deformylase"/>
    <property type="match status" value="1"/>
</dbReference>
<comment type="function">
    <text evidence="6">Removes the formyl group from the N-terminal Met of newly synthesized proteins. Requires at least a dipeptide for an efficient rate of reaction. N-terminal L-methionine is a prerequisite for activity but the enzyme has broad specificity at other positions.</text>
</comment>
<accession>A0A0A1ZJ81</accession>
<dbReference type="PIRSF" id="PIRSF004749">
    <property type="entry name" value="Pep_def"/>
    <property type="match status" value="1"/>
</dbReference>
<dbReference type="PANTHER" id="PTHR10458:SF22">
    <property type="entry name" value="PEPTIDE DEFORMYLASE"/>
    <property type="match status" value="1"/>
</dbReference>
<feature type="region of interest" description="Disordered" evidence="7">
    <location>
        <begin position="1"/>
        <end position="24"/>
    </location>
</feature>
<comment type="similarity">
    <text evidence="1 6">Belongs to the polypeptide deformylase family.</text>
</comment>
<dbReference type="Proteomes" id="UP000030598">
    <property type="component" value="Unassembled WGS sequence"/>
</dbReference>
<dbReference type="SUPFAM" id="SSF56420">
    <property type="entry name" value="Peptide deformylase"/>
    <property type="match status" value="1"/>
</dbReference>
<dbReference type="eggNOG" id="COG0242">
    <property type="taxonomic scope" value="Bacteria"/>
</dbReference>
<sequence>MANHFSQLAKKSRTSGSSEKIAKEQTGKPSLDIYKLGDDVLRKNSKRITKVDESIRKLAREMLQSMYAAKGIGLAAPQIGINKELLVIDVNFEDSAAEPLILINPEITDFGTTLNSYEEGCLSIPGVYLNVVRPSTIKLKFRDEMGRPRKMKADGLLARCIQHEMDHLNGILFVDRVTSKDDLNKELIKEGFNEEDVISIN</sequence>
<keyword evidence="5 6" id="KW-0408">Iron</keyword>
<feature type="binding site" evidence="6">
    <location>
        <position position="121"/>
    </location>
    <ligand>
        <name>Fe cation</name>
        <dbReference type="ChEBI" id="CHEBI:24875"/>
    </ligand>
</feature>
<dbReference type="AlphaFoldDB" id="A0A0A1ZJ81"/>
<dbReference type="NCBIfam" id="TIGR00079">
    <property type="entry name" value="pept_deformyl"/>
    <property type="match status" value="1"/>
</dbReference>
<dbReference type="GO" id="GO:0006412">
    <property type="term" value="P:translation"/>
    <property type="evidence" value="ECO:0007669"/>
    <property type="project" value="UniProtKB-UniRule"/>
</dbReference>
<reference evidence="9" key="1">
    <citation type="journal article" date="2014" name="Sci. Data">
        <title>Genomes of diverse isolates of the marine cyanobacterium Prochlorococcus.</title>
        <authorList>
            <person name="Biller S."/>
            <person name="Berube P."/>
            <person name="Thompson J."/>
            <person name="Kelly L."/>
            <person name="Roggensack S."/>
            <person name="Awad L."/>
            <person name="Roache-Johnson K."/>
            <person name="Ding H."/>
            <person name="Giovannoni S.J."/>
            <person name="Moore L.R."/>
            <person name="Chisholm S.W."/>
        </authorList>
    </citation>
    <scope>NUCLEOTIDE SEQUENCE [LARGE SCALE GENOMIC DNA]</scope>
    <source>
        <strain evidence="9">GP2</strain>
    </source>
</reference>
<dbReference type="Pfam" id="PF01327">
    <property type="entry name" value="Pep_deformylase"/>
    <property type="match status" value="1"/>
</dbReference>
<comment type="caution">
    <text evidence="8">The sequence shown here is derived from an EMBL/GenBank/DDBJ whole genome shotgun (WGS) entry which is preliminary data.</text>
</comment>
<organism evidence="8 9">
    <name type="scientific">Prochlorococcus marinus str. GP2</name>
    <dbReference type="NCBI Taxonomy" id="59925"/>
    <lineage>
        <taxon>Bacteria</taxon>
        <taxon>Bacillati</taxon>
        <taxon>Cyanobacteriota</taxon>
        <taxon>Cyanophyceae</taxon>
        <taxon>Synechococcales</taxon>
        <taxon>Prochlorococcaceae</taxon>
        <taxon>Prochlorococcus</taxon>
    </lineage>
</organism>
<keyword evidence="4 6" id="KW-0648">Protein biosynthesis</keyword>
<dbReference type="GO" id="GO:0046872">
    <property type="term" value="F:metal ion binding"/>
    <property type="evidence" value="ECO:0007669"/>
    <property type="project" value="UniProtKB-KW"/>
</dbReference>
<protein>
    <recommendedName>
        <fullName evidence="6">Peptide deformylase</fullName>
        <shortName evidence="6">PDF</shortName>
        <ecNumber evidence="6">3.5.1.88</ecNumber>
    </recommendedName>
    <alternativeName>
        <fullName evidence="6">Polypeptide deformylase</fullName>
    </alternativeName>
</protein>
<dbReference type="PRINTS" id="PR01576">
    <property type="entry name" value="PDEFORMYLASE"/>
</dbReference>
<evidence type="ECO:0000256" key="2">
    <source>
        <dbReference type="ARBA" id="ARBA00022723"/>
    </source>
</evidence>
<keyword evidence="3 6" id="KW-0378">Hydrolase</keyword>
<dbReference type="GO" id="GO:0042586">
    <property type="term" value="F:peptide deformylase activity"/>
    <property type="evidence" value="ECO:0007669"/>
    <property type="project" value="UniProtKB-UniRule"/>
</dbReference>
<dbReference type="OrthoDB" id="9784988at2"/>
<keyword evidence="2 6" id="KW-0479">Metal-binding</keyword>
<feature type="binding site" evidence="6">
    <location>
        <position position="163"/>
    </location>
    <ligand>
        <name>Fe cation</name>
        <dbReference type="ChEBI" id="CHEBI:24875"/>
    </ligand>
</feature>
<dbReference type="InterPro" id="IPR023635">
    <property type="entry name" value="Peptide_deformylase"/>
</dbReference>
<dbReference type="InterPro" id="IPR036821">
    <property type="entry name" value="Peptide_deformylase_sf"/>
</dbReference>
<evidence type="ECO:0000313" key="9">
    <source>
        <dbReference type="Proteomes" id="UP000030598"/>
    </source>
</evidence>
<comment type="cofactor">
    <cofactor evidence="6">
        <name>Fe(2+)</name>
        <dbReference type="ChEBI" id="CHEBI:29033"/>
    </cofactor>
    <text evidence="6">Binds 1 Fe(2+) ion.</text>
</comment>
<dbReference type="EMBL" id="JNAH01000003">
    <property type="protein sequence ID" value="KGF88304.1"/>
    <property type="molecule type" value="Genomic_DNA"/>
</dbReference>
<dbReference type="HAMAP" id="MF_00163">
    <property type="entry name" value="Pep_deformylase"/>
    <property type="match status" value="1"/>
</dbReference>
<feature type="active site" evidence="6">
    <location>
        <position position="164"/>
    </location>
</feature>
<feature type="binding site" evidence="6">
    <location>
        <position position="167"/>
    </location>
    <ligand>
        <name>Fe cation</name>
        <dbReference type="ChEBI" id="CHEBI:24875"/>
    </ligand>
</feature>
<gene>
    <name evidence="6" type="primary">def</name>
    <name evidence="8" type="ORF">EU91_0235</name>
</gene>
<evidence type="ECO:0000256" key="7">
    <source>
        <dbReference type="SAM" id="MobiDB-lite"/>
    </source>
</evidence>
<evidence type="ECO:0000256" key="4">
    <source>
        <dbReference type="ARBA" id="ARBA00022917"/>
    </source>
</evidence>
<dbReference type="PANTHER" id="PTHR10458">
    <property type="entry name" value="PEPTIDE DEFORMYLASE"/>
    <property type="match status" value="1"/>
</dbReference>
<name>A0A0A1ZJ81_PROMR</name>
<evidence type="ECO:0000256" key="5">
    <source>
        <dbReference type="ARBA" id="ARBA00023004"/>
    </source>
</evidence>
<evidence type="ECO:0000256" key="3">
    <source>
        <dbReference type="ARBA" id="ARBA00022801"/>
    </source>
</evidence>
<evidence type="ECO:0000256" key="1">
    <source>
        <dbReference type="ARBA" id="ARBA00010759"/>
    </source>
</evidence>